<dbReference type="GO" id="GO:0009039">
    <property type="term" value="F:urease activity"/>
    <property type="evidence" value="ECO:0007669"/>
    <property type="project" value="UniProtKB-EC"/>
</dbReference>
<accession>A0A6G3QU13</accession>
<sequence length="95" mass="10636">TIEEHLDMLMVCHHLNPAVPEDLAFAESRIRPSTIAAEDILHDLGAISIISSDSQAMGRIGEVILRTWQTAHVMKKRRGALPGDGRADNHRVRRY</sequence>
<dbReference type="PROSITE" id="PS51368">
    <property type="entry name" value="UREASE_3"/>
    <property type="match status" value="1"/>
</dbReference>
<dbReference type="EMBL" id="JAAGMD010000385">
    <property type="protein sequence ID" value="NEA86998.1"/>
    <property type="molecule type" value="Genomic_DNA"/>
</dbReference>
<reference evidence="6" key="1">
    <citation type="submission" date="2020-01" db="EMBL/GenBank/DDBJ databases">
        <title>Insect and environment-associated Actinomycetes.</title>
        <authorList>
            <person name="Currrie C."/>
            <person name="Chevrette M."/>
            <person name="Carlson C."/>
            <person name="Stubbendieck R."/>
            <person name="Wendt-Pienkowski E."/>
        </authorList>
    </citation>
    <scope>NUCLEOTIDE SEQUENCE</scope>
    <source>
        <strain evidence="6">SID14436</strain>
    </source>
</reference>
<comment type="caution">
    <text evidence="2">Lacks conserved residue(s) required for the propagation of feature annotation.</text>
</comment>
<dbReference type="RefSeq" id="WP_164438375.1">
    <property type="nucleotide sequence ID" value="NZ_JAAGMD010000385.1"/>
</dbReference>
<feature type="region of interest" description="Disordered" evidence="4">
    <location>
        <begin position="76"/>
        <end position="95"/>
    </location>
</feature>
<dbReference type="InterPro" id="IPR005848">
    <property type="entry name" value="Urease_asu"/>
</dbReference>
<evidence type="ECO:0000313" key="6">
    <source>
        <dbReference type="EMBL" id="NEA86998.1"/>
    </source>
</evidence>
<comment type="similarity">
    <text evidence="3">Belongs to the metallo-dependent hydrolases superfamily. Urease alpha subunit family.</text>
</comment>
<dbReference type="SUPFAM" id="SSF51556">
    <property type="entry name" value="Metallo-dependent hydrolases"/>
    <property type="match status" value="1"/>
</dbReference>
<protein>
    <submittedName>
        <fullName evidence="6">Amidohydrolase family protein</fullName>
    </submittedName>
</protein>
<dbReference type="PANTHER" id="PTHR43440:SF1">
    <property type="entry name" value="UREASE"/>
    <property type="match status" value="1"/>
</dbReference>
<dbReference type="InterPro" id="IPR032466">
    <property type="entry name" value="Metal_Hydrolase"/>
</dbReference>
<feature type="compositionally biased region" description="Basic and acidic residues" evidence="4">
    <location>
        <begin position="85"/>
        <end position="95"/>
    </location>
</feature>
<evidence type="ECO:0000256" key="2">
    <source>
        <dbReference type="PROSITE-ProRule" id="PRU00700"/>
    </source>
</evidence>
<feature type="non-terminal residue" evidence="6">
    <location>
        <position position="1"/>
    </location>
</feature>
<feature type="domain" description="Urease" evidence="5">
    <location>
        <begin position="1"/>
        <end position="95"/>
    </location>
</feature>
<keyword evidence="2 6" id="KW-0378">Hydrolase</keyword>
<comment type="subcellular location">
    <subcellularLocation>
        <location evidence="2">Cytoplasm</location>
    </subcellularLocation>
</comment>
<dbReference type="InterPro" id="IPR006680">
    <property type="entry name" value="Amidohydro-rel"/>
</dbReference>
<comment type="catalytic activity">
    <reaction evidence="1">
        <text>urea + 2 H2O + H(+) = hydrogencarbonate + 2 NH4(+)</text>
        <dbReference type="Rhea" id="RHEA:20557"/>
        <dbReference type="ChEBI" id="CHEBI:15377"/>
        <dbReference type="ChEBI" id="CHEBI:15378"/>
        <dbReference type="ChEBI" id="CHEBI:16199"/>
        <dbReference type="ChEBI" id="CHEBI:17544"/>
        <dbReference type="ChEBI" id="CHEBI:28938"/>
        <dbReference type="EC" id="3.5.1.5"/>
    </reaction>
</comment>
<dbReference type="PROSITE" id="PS00145">
    <property type="entry name" value="UREASE_2"/>
    <property type="match status" value="1"/>
</dbReference>
<dbReference type="GO" id="GO:0005737">
    <property type="term" value="C:cytoplasm"/>
    <property type="evidence" value="ECO:0007669"/>
    <property type="project" value="UniProtKB-SubCell"/>
</dbReference>
<dbReference type="Pfam" id="PF01979">
    <property type="entry name" value="Amidohydro_1"/>
    <property type="match status" value="1"/>
</dbReference>
<comment type="caution">
    <text evidence="6">The sequence shown here is derived from an EMBL/GenBank/DDBJ whole genome shotgun (WGS) entry which is preliminary data.</text>
</comment>
<dbReference type="PRINTS" id="PR01752">
    <property type="entry name" value="UREASE"/>
</dbReference>
<dbReference type="InterPro" id="IPR017951">
    <property type="entry name" value="Urease_asu_c"/>
</dbReference>
<organism evidence="6">
    <name type="scientific">Streptomyces sp. SID14436</name>
    <dbReference type="NCBI Taxonomy" id="2706070"/>
    <lineage>
        <taxon>Bacteria</taxon>
        <taxon>Bacillati</taxon>
        <taxon>Actinomycetota</taxon>
        <taxon>Actinomycetes</taxon>
        <taxon>Kitasatosporales</taxon>
        <taxon>Streptomycetaceae</taxon>
        <taxon>Streptomyces</taxon>
    </lineage>
</organism>
<dbReference type="InterPro" id="IPR050112">
    <property type="entry name" value="Urease_alpha_subunit"/>
</dbReference>
<name>A0A6G3QU13_9ACTN</name>
<dbReference type="AlphaFoldDB" id="A0A6G3QU13"/>
<dbReference type="Gene3D" id="3.20.20.140">
    <property type="entry name" value="Metal-dependent hydrolases"/>
    <property type="match status" value="1"/>
</dbReference>
<dbReference type="PANTHER" id="PTHR43440">
    <property type="entry name" value="UREASE"/>
    <property type="match status" value="1"/>
</dbReference>
<dbReference type="InterPro" id="IPR017950">
    <property type="entry name" value="Urease_AS"/>
</dbReference>
<keyword evidence="2" id="KW-0963">Cytoplasm</keyword>
<evidence type="ECO:0000256" key="3">
    <source>
        <dbReference type="RuleBase" id="RU004158"/>
    </source>
</evidence>
<feature type="non-terminal residue" evidence="6">
    <location>
        <position position="95"/>
    </location>
</feature>
<evidence type="ECO:0000256" key="4">
    <source>
        <dbReference type="SAM" id="MobiDB-lite"/>
    </source>
</evidence>
<evidence type="ECO:0000259" key="5">
    <source>
        <dbReference type="PROSITE" id="PS51368"/>
    </source>
</evidence>
<gene>
    <name evidence="6" type="ORF">G3I53_13320</name>
</gene>
<feature type="active site" description="Proton donor" evidence="2">
    <location>
        <position position="13"/>
    </location>
</feature>
<dbReference type="GO" id="GO:0016151">
    <property type="term" value="F:nickel cation binding"/>
    <property type="evidence" value="ECO:0007669"/>
    <property type="project" value="InterPro"/>
</dbReference>
<proteinExistence type="inferred from homology"/>
<evidence type="ECO:0000256" key="1">
    <source>
        <dbReference type="ARBA" id="ARBA00047778"/>
    </source>
</evidence>